<dbReference type="InParanoid" id="A0A1E7EKP1"/>
<evidence type="ECO:0000313" key="2">
    <source>
        <dbReference type="Proteomes" id="UP000095751"/>
    </source>
</evidence>
<gene>
    <name evidence="1" type="ORF">FRACYDRAFT_254509</name>
</gene>
<dbReference type="Proteomes" id="UP000095751">
    <property type="component" value="Unassembled WGS sequence"/>
</dbReference>
<keyword evidence="2" id="KW-1185">Reference proteome</keyword>
<name>A0A1E7EKP1_9STRA</name>
<dbReference type="AlphaFoldDB" id="A0A1E7EKP1"/>
<organism evidence="1 2">
    <name type="scientific">Fragilariopsis cylindrus CCMP1102</name>
    <dbReference type="NCBI Taxonomy" id="635003"/>
    <lineage>
        <taxon>Eukaryota</taxon>
        <taxon>Sar</taxon>
        <taxon>Stramenopiles</taxon>
        <taxon>Ochrophyta</taxon>
        <taxon>Bacillariophyta</taxon>
        <taxon>Bacillariophyceae</taxon>
        <taxon>Bacillariophycidae</taxon>
        <taxon>Bacillariales</taxon>
        <taxon>Bacillariaceae</taxon>
        <taxon>Fragilariopsis</taxon>
    </lineage>
</organism>
<accession>A0A1E7EKP1</accession>
<proteinExistence type="predicted"/>
<evidence type="ECO:0000313" key="1">
    <source>
        <dbReference type="EMBL" id="OEU06489.1"/>
    </source>
</evidence>
<dbReference type="EMBL" id="KV784408">
    <property type="protein sequence ID" value="OEU06489.1"/>
    <property type="molecule type" value="Genomic_DNA"/>
</dbReference>
<dbReference type="KEGG" id="fcy:FRACYDRAFT_254509"/>
<reference evidence="1 2" key="1">
    <citation type="submission" date="2016-09" db="EMBL/GenBank/DDBJ databases">
        <title>Extensive genetic diversity and differential bi-allelic expression allows diatom success in the polar Southern Ocean.</title>
        <authorList>
            <consortium name="DOE Joint Genome Institute"/>
            <person name="Mock T."/>
            <person name="Otillar R.P."/>
            <person name="Strauss J."/>
            <person name="Dupont C."/>
            <person name="Frickenhaus S."/>
            <person name="Maumus F."/>
            <person name="Mcmullan M."/>
            <person name="Sanges R."/>
            <person name="Schmutz J."/>
            <person name="Toseland A."/>
            <person name="Valas R."/>
            <person name="Veluchamy A."/>
            <person name="Ward B.J."/>
            <person name="Allen A."/>
            <person name="Barry K."/>
            <person name="Falciatore A."/>
            <person name="Ferrante M."/>
            <person name="Fortunato A.E."/>
            <person name="Gloeckner G."/>
            <person name="Gruber A."/>
            <person name="Hipkin R."/>
            <person name="Janech M."/>
            <person name="Kroth P."/>
            <person name="Leese F."/>
            <person name="Lindquist E."/>
            <person name="Lyon B.R."/>
            <person name="Martin J."/>
            <person name="Mayer C."/>
            <person name="Parker M."/>
            <person name="Quesneville H."/>
            <person name="Raymond J."/>
            <person name="Uhlig C."/>
            <person name="Valentin K.U."/>
            <person name="Worden A.Z."/>
            <person name="Armbrust E.V."/>
            <person name="Bowler C."/>
            <person name="Green B."/>
            <person name="Moulton V."/>
            <person name="Van Oosterhout C."/>
            <person name="Grigoriev I."/>
        </authorList>
    </citation>
    <scope>NUCLEOTIDE SEQUENCE [LARGE SCALE GENOMIC DNA]</scope>
    <source>
        <strain evidence="1 2">CCMP1102</strain>
    </source>
</reference>
<sequence>MYSTERTLRVAKVSETNTLLEQINSAPDIRKTLTASSHIQGIAIISDLFDNEDSITDMEMDTDGDDFSEHICQGNMVSVHGGLWGDDDMIDIQITYRFTNKCVHKMEKTMPSQMEVLIHVSWEVVLM</sequence>
<protein>
    <submittedName>
        <fullName evidence="1">Uncharacterized protein</fullName>
    </submittedName>
</protein>